<name>A0A0G4HGY1_9ALVE</name>
<feature type="compositionally biased region" description="Acidic residues" evidence="2">
    <location>
        <begin position="747"/>
        <end position="769"/>
    </location>
</feature>
<feature type="domain" description="FHA" evidence="3">
    <location>
        <begin position="48"/>
        <end position="99"/>
    </location>
</feature>
<feature type="compositionally biased region" description="Low complexity" evidence="2">
    <location>
        <begin position="1100"/>
        <end position="1115"/>
    </location>
</feature>
<feature type="compositionally biased region" description="Acidic residues" evidence="2">
    <location>
        <begin position="695"/>
        <end position="721"/>
    </location>
</feature>
<dbReference type="PROSITE" id="PS50006">
    <property type="entry name" value="FHA_DOMAIN"/>
    <property type="match status" value="1"/>
</dbReference>
<reference evidence="4" key="1">
    <citation type="submission" date="2014-11" db="EMBL/GenBank/DDBJ databases">
        <authorList>
            <person name="Otto D Thomas"/>
            <person name="Naeem Raeece"/>
        </authorList>
    </citation>
    <scope>NUCLEOTIDE SEQUENCE</scope>
</reference>
<evidence type="ECO:0000313" key="4">
    <source>
        <dbReference type="EMBL" id="CEM43361.1"/>
    </source>
</evidence>
<feature type="region of interest" description="Disordered" evidence="2">
    <location>
        <begin position="1344"/>
        <end position="1399"/>
    </location>
</feature>
<feature type="region of interest" description="Disordered" evidence="2">
    <location>
        <begin position="478"/>
        <end position="817"/>
    </location>
</feature>
<accession>A0A0G4HGY1</accession>
<feature type="compositionally biased region" description="Basic and acidic residues" evidence="2">
    <location>
        <begin position="143"/>
        <end position="165"/>
    </location>
</feature>
<gene>
    <name evidence="4" type="ORF">Cvel_27479</name>
</gene>
<dbReference type="SUPFAM" id="SSF49879">
    <property type="entry name" value="SMAD/FHA domain"/>
    <property type="match status" value="1"/>
</dbReference>
<feature type="region of interest" description="Disordered" evidence="2">
    <location>
        <begin position="1098"/>
        <end position="1154"/>
    </location>
</feature>
<dbReference type="Gene3D" id="2.60.200.20">
    <property type="match status" value="1"/>
</dbReference>
<feature type="region of interest" description="Disordered" evidence="2">
    <location>
        <begin position="423"/>
        <end position="455"/>
    </location>
</feature>
<feature type="compositionally biased region" description="Basic and acidic residues" evidence="2">
    <location>
        <begin position="788"/>
        <end position="800"/>
    </location>
</feature>
<evidence type="ECO:0000259" key="3">
    <source>
        <dbReference type="PROSITE" id="PS50006"/>
    </source>
</evidence>
<dbReference type="InterPro" id="IPR000253">
    <property type="entry name" value="FHA_dom"/>
</dbReference>
<protein>
    <recommendedName>
        <fullName evidence="3">FHA domain-containing protein</fullName>
    </recommendedName>
</protein>
<dbReference type="InterPro" id="IPR050923">
    <property type="entry name" value="Cell_Proc_Reg/RNA_Proc"/>
</dbReference>
<feature type="coiled-coil region" evidence="1">
    <location>
        <begin position="220"/>
        <end position="247"/>
    </location>
</feature>
<feature type="compositionally biased region" description="Polar residues" evidence="2">
    <location>
        <begin position="1368"/>
        <end position="1377"/>
    </location>
</feature>
<dbReference type="PANTHER" id="PTHR23308">
    <property type="entry name" value="NUCLEAR INHIBITOR OF PROTEIN PHOSPHATASE-1"/>
    <property type="match status" value="1"/>
</dbReference>
<feature type="compositionally biased region" description="Low complexity" evidence="2">
    <location>
        <begin position="1132"/>
        <end position="1154"/>
    </location>
</feature>
<feature type="compositionally biased region" description="Acidic residues" evidence="2">
    <location>
        <begin position="728"/>
        <end position="739"/>
    </location>
</feature>
<organism evidence="4">
    <name type="scientific">Chromera velia CCMP2878</name>
    <dbReference type="NCBI Taxonomy" id="1169474"/>
    <lineage>
        <taxon>Eukaryota</taxon>
        <taxon>Sar</taxon>
        <taxon>Alveolata</taxon>
        <taxon>Colpodellida</taxon>
        <taxon>Chromeraceae</taxon>
        <taxon>Chromera</taxon>
    </lineage>
</organism>
<keyword evidence="1" id="KW-0175">Coiled coil</keyword>
<dbReference type="VEuPathDB" id="CryptoDB:Cvel_27479"/>
<feature type="compositionally biased region" description="Low complexity" evidence="2">
    <location>
        <begin position="571"/>
        <end position="581"/>
    </location>
</feature>
<feature type="compositionally biased region" description="Basic residues" evidence="2">
    <location>
        <begin position="1349"/>
        <end position="1361"/>
    </location>
</feature>
<dbReference type="InterPro" id="IPR008984">
    <property type="entry name" value="SMAD_FHA_dom_sf"/>
</dbReference>
<feature type="compositionally biased region" description="Low complexity" evidence="2">
    <location>
        <begin position="504"/>
        <end position="516"/>
    </location>
</feature>
<dbReference type="SMART" id="SM00240">
    <property type="entry name" value="FHA"/>
    <property type="match status" value="1"/>
</dbReference>
<dbReference type="Pfam" id="PF00498">
    <property type="entry name" value="FHA"/>
    <property type="match status" value="1"/>
</dbReference>
<proteinExistence type="predicted"/>
<feature type="region of interest" description="Disordered" evidence="2">
    <location>
        <begin position="1017"/>
        <end position="1057"/>
    </location>
</feature>
<evidence type="ECO:0000256" key="1">
    <source>
        <dbReference type="SAM" id="Coils"/>
    </source>
</evidence>
<feature type="compositionally biased region" description="Acidic residues" evidence="2">
    <location>
        <begin position="583"/>
        <end position="598"/>
    </location>
</feature>
<feature type="region of interest" description="Disordered" evidence="2">
    <location>
        <begin position="143"/>
        <end position="196"/>
    </location>
</feature>
<feature type="compositionally biased region" description="Basic and acidic residues" evidence="2">
    <location>
        <begin position="437"/>
        <end position="455"/>
    </location>
</feature>
<dbReference type="EMBL" id="CDMZ01002667">
    <property type="protein sequence ID" value="CEM43361.1"/>
    <property type="molecule type" value="Genomic_DNA"/>
</dbReference>
<evidence type="ECO:0000256" key="2">
    <source>
        <dbReference type="SAM" id="MobiDB-lite"/>
    </source>
</evidence>
<sequence>MTHDPKAVLKYYPPPWAASPQHDGICLEEIRGGVSIRKIELKGPRDHFIIGREPEKADIAVLHPSVSRQHAVIQFAEDGKMLLYDLKSTHGTKRNGRPIPAEKFEALRVGDQLQVGQATRVFVLNGPDDLLPEEKNIQECKEARRKEVEQMKAAQKEEAGRKDKAQGGSSASSSKSEKATAAEGGAADGGEADEYIDERTGLLDTAKLRERRGASLSVKQEEALSKIEELQRKLEGIQREAAKLDSDTTAAFNAGHSDRLEGLAKREEKLQDDIFQKSDALLVTLGLGGASHGWTRLSKKQLEFYDTTLTGEDDSFFDRSGEKTLMEEELAARKRKDAVTVDNEQSLSVKVDELLAEADEVRGQIERMESDAKAKEAESADAEDPLDAFMCLNGSAMTNTEVRKLRARLKAIEEDLANAERRLQKLQKGQQKQAGGKRGEGGVKTKTEEGVGVKKEKGLVGMDRAQQLIQAARNRAAAKLSAGGGEGVSASPVVVDVDMEDAVPSSSSASSSSLPSTGGIKKEPTTEASKGGISVSFLPSAKMGVAVPTKKEEEEEAVGKRKSPMPPPKVPSSKKAPKASVFDLEDSSSSSDEDEEEEGTYRSQGPNPKRQRQEAQTGEEHRVQSGRPGGRGGGRDADLLMSGEGEEEDITGGEGLTGGSAHTGLPGLPSGSHWLDEGKSGIQLRPGTGAKGSKEEEEGERGEGEEAEQEREESGEEEEEGGERGEEEKEEEEEGEPGEGEGKESKEESEEEEEERGGDEEEEVGDDVEANGGGRVEEEVQVQEEEAGQERPRDLPPSERRGRKRGRHSVEEKGSPKRAVIRVLPGAPLPQPLLVFRIGPLRRWSGLESFPDLHNLVAELPAPYRDSYEYLKTKILKASGEKEEKRLLDAFHSLATLSSSQHADAEQFGNAVETACQRMATLSLREERVCVYKGTGDPDDDANWKVVRQQVPLLDPLGRRDGQLASLLLLNGISDPEVRAQVRNALPAHMPFYGDDKALEKFRTFAKPSCFLPVTPVRSPYPQSQPGVSVAGKPPSRPANPQSGRAVPPQPNCTHPGHKAEHCLKQHFCPSCFRWGHKPGDCELAKDIDALLRAYGYPPRNSQGRSGGRSSRQKGATLTGATDFDTEDSDNASDSNPAAAAAGRMKSASSSDSPRPSFSFDGLGCMLDVGASSTTCTRGWLVKKKKEVGLKWTEEPLPNPVSVRSACTKKVWMRKRASIPCFLDGKPAVLKPSIMETEAVTLPLVGNERLIEMGATFDYQTGHLHLPSTVLKFLCADNDLFLLPLEIDRTGPPQSECAPSSQPVSSEAAQVEPASSVFCSDSVSASFSSSSRLPTEPRLDVLANGRLPLRLKKARRNRRQPKPREASPSCQHSEQAESPTSSSAPTPRPLPPASDPGRLSVKATVDELIRSHHEWLGHPGIETTWRSLRVGLRDIPSLKGGISRNAVRRALLLCIQGGTCGRVKPRHAGDGSRGSLEVT</sequence>